<dbReference type="CDD" id="cd00454">
    <property type="entry name" value="TrHb1_N"/>
    <property type="match status" value="4"/>
</dbReference>
<keyword evidence="6" id="KW-0560">Oxidoreductase</keyword>
<keyword evidence="12" id="KW-1185">Reference proteome</keyword>
<keyword evidence="5" id="KW-0049">Antioxidant</keyword>
<evidence type="ECO:0000313" key="11">
    <source>
        <dbReference type="EMBL" id="GIL66937.1"/>
    </source>
</evidence>
<keyword evidence="1" id="KW-0813">Transport</keyword>
<protein>
    <submittedName>
        <fullName evidence="11">Uncharacterized protein</fullName>
    </submittedName>
</protein>
<dbReference type="GO" id="GO:0008379">
    <property type="term" value="F:thioredoxin peroxidase activity"/>
    <property type="evidence" value="ECO:0007669"/>
    <property type="project" value="TreeGrafter"/>
</dbReference>
<dbReference type="PANTHER" id="PTHR42801">
    <property type="entry name" value="THIOREDOXIN-DEPENDENT PEROXIDE REDUCTASE"/>
    <property type="match status" value="1"/>
</dbReference>
<dbReference type="Pfam" id="PF01152">
    <property type="entry name" value="Bac_globin"/>
    <property type="match status" value="6"/>
</dbReference>
<dbReference type="SUPFAM" id="SSF46458">
    <property type="entry name" value="Globin-like"/>
    <property type="match status" value="6"/>
</dbReference>
<gene>
    <name evidence="11" type="ORF">Vafri_20459</name>
</gene>
<feature type="compositionally biased region" description="Low complexity" evidence="10">
    <location>
        <begin position="991"/>
        <end position="1007"/>
    </location>
</feature>
<keyword evidence="4" id="KW-0479">Metal-binding</keyword>
<dbReference type="GO" id="GO:0034599">
    <property type="term" value="P:cellular response to oxidative stress"/>
    <property type="evidence" value="ECO:0007669"/>
    <property type="project" value="TreeGrafter"/>
</dbReference>
<keyword evidence="9" id="KW-0676">Redox-active center</keyword>
<feature type="region of interest" description="Disordered" evidence="10">
    <location>
        <begin position="991"/>
        <end position="1027"/>
    </location>
</feature>
<keyword evidence="2" id="KW-0575">Peroxidase</keyword>
<dbReference type="GO" id="GO:0045454">
    <property type="term" value="P:cell redox homeostasis"/>
    <property type="evidence" value="ECO:0007669"/>
    <property type="project" value="TreeGrafter"/>
</dbReference>
<dbReference type="Gene3D" id="1.10.490.10">
    <property type="entry name" value="Globins"/>
    <property type="match status" value="6"/>
</dbReference>
<evidence type="ECO:0000256" key="1">
    <source>
        <dbReference type="ARBA" id="ARBA00022448"/>
    </source>
</evidence>
<evidence type="ECO:0000256" key="9">
    <source>
        <dbReference type="ARBA" id="ARBA00023284"/>
    </source>
</evidence>
<dbReference type="InterPro" id="IPR050924">
    <property type="entry name" value="Peroxiredoxin_BCP/PrxQ"/>
</dbReference>
<proteinExistence type="predicted"/>
<dbReference type="GO" id="GO:0019825">
    <property type="term" value="F:oxygen binding"/>
    <property type="evidence" value="ECO:0007669"/>
    <property type="project" value="InterPro"/>
</dbReference>
<dbReference type="GO" id="GO:0005737">
    <property type="term" value="C:cytoplasm"/>
    <property type="evidence" value="ECO:0007669"/>
    <property type="project" value="TreeGrafter"/>
</dbReference>
<evidence type="ECO:0000313" key="12">
    <source>
        <dbReference type="Proteomes" id="UP000747399"/>
    </source>
</evidence>
<keyword evidence="3" id="KW-0349">Heme</keyword>
<name>A0A8J4BS51_9CHLO</name>
<dbReference type="GO" id="GO:0020037">
    <property type="term" value="F:heme binding"/>
    <property type="evidence" value="ECO:0007669"/>
    <property type="project" value="InterPro"/>
</dbReference>
<evidence type="ECO:0000256" key="6">
    <source>
        <dbReference type="ARBA" id="ARBA00023002"/>
    </source>
</evidence>
<dbReference type="AlphaFoldDB" id="A0A8J4BS51"/>
<comment type="caution">
    <text evidence="11">The sequence shown here is derived from an EMBL/GenBank/DDBJ whole genome shotgun (WGS) entry which is preliminary data.</text>
</comment>
<keyword evidence="8" id="KW-1015">Disulfide bond</keyword>
<dbReference type="InterPro" id="IPR009050">
    <property type="entry name" value="Globin-like_sf"/>
</dbReference>
<sequence length="1040" mass="112954">MGGAASCSGKLVAIVSDAEIQAAIKSIQEWEDTQKAGQRATQALRTVRKDSFRKAANELNDKGGIVERLGGPDRVHDLIQAFYRKLFQDPDVRHFFDDLPSDRMRSKQMKFMRYLVGGPSTYPDNLRCKHLHLIQEHGLDLQKFEVVQGLLLDTFKEMEIPQDVMDDMLANVNHAKTTIFTPNADELVTAEEMMAAAEELQNPLITRLGGPQAVQLLIQAFYKKLFSSEQLKYFFVSLSAERLRKMQFKFMGYLLCGPASYAVTGGNMRCVHARMVKDDGLDLEKFNMVVDMLMDVLNDLMVAKKNVREIMSNVDAAREAIFTPGPDELVTKEEMVAEAASLDGDLVARLGGPEAVYDFISRFYAKLFNDQQLKYFFLLSADRLRTKQFRFMRYLLAGPAAYAALGGNLRCRHLPLIRDKGLDTDMFRRAVDMLRSVIAEMGDVPSDVVEEIFKNVEAAKEEIFTPGPEELVTREEVMRAAEALNSPLVEALGGPGRVYNVVSSFYARVFHDEQLKYFFSSLSAEKLRAKQFKLMAYLFGGPDAYAAASPGGNLRCVHARMVRDHGLDLEKFNRVAEMMLITLKEEDAPEEVVAGVLKNVDAAREAIFTPGPDELVTKEEMVAEAASLDGDLVARLGGPEAVYDFISRFYAKLFNDQQLKYFFVLLAAERLRAKQFKFMRYLVGGPGTYTAGDLRCVHAKLVSERGLDEAKFERAVSHLKTIVSEMDMPEDVVSEIMRNVQIAKEAILGPDGSGSGALSARSLYARLGGDVSVGKLVDEVHTRLQALPNLGRIYDGVDMAAQRSRQLAFLRSVWGGGGMSSRPGSSGAACALTTEIAHAHLGRGRSLSSSHLEAIGEVWLESLMAQGASPEVISEVRCSLGAGKSLIYPPGAAVGCPFSSALGMDDESALEAFIAAQLAATGVEVTSGASPNSAAAAATGGPVSSSQTLCCNAPPAGALQHSITSDMARASSRARSPDAAEKICDAIGVGSSNNGSSNNGSSNNGSSSRDDCGSGGTRAGNAIPGPLAAEDEALLKSLLQ</sequence>
<dbReference type="EMBL" id="BNCO01000092">
    <property type="protein sequence ID" value="GIL66937.1"/>
    <property type="molecule type" value="Genomic_DNA"/>
</dbReference>
<evidence type="ECO:0000256" key="3">
    <source>
        <dbReference type="ARBA" id="ARBA00022617"/>
    </source>
</evidence>
<evidence type="ECO:0000256" key="5">
    <source>
        <dbReference type="ARBA" id="ARBA00022862"/>
    </source>
</evidence>
<dbReference type="PANTHER" id="PTHR42801:SF5">
    <property type="entry name" value="GROUP 1 TRUNCATED HEMOGLOBIN GLBN"/>
    <property type="match status" value="1"/>
</dbReference>
<accession>A0A8J4BS51</accession>
<dbReference type="Proteomes" id="UP000747399">
    <property type="component" value="Unassembled WGS sequence"/>
</dbReference>
<reference evidence="11" key="1">
    <citation type="journal article" date="2021" name="Proc. Natl. Acad. Sci. U.S.A.">
        <title>Three genomes in the algal genus Volvox reveal the fate of a haploid sex-determining region after a transition to homothallism.</title>
        <authorList>
            <person name="Yamamoto K."/>
            <person name="Hamaji T."/>
            <person name="Kawai-Toyooka H."/>
            <person name="Matsuzaki R."/>
            <person name="Takahashi F."/>
            <person name="Nishimura Y."/>
            <person name="Kawachi M."/>
            <person name="Noguchi H."/>
            <person name="Minakuchi Y."/>
            <person name="Umen J.G."/>
            <person name="Toyoda A."/>
            <person name="Nozaki H."/>
        </authorList>
    </citation>
    <scope>NUCLEOTIDE SEQUENCE</scope>
    <source>
        <strain evidence="11">NIES-3780</strain>
    </source>
</reference>
<dbReference type="InterPro" id="IPR001486">
    <property type="entry name" value="Hemoglobin_trunc"/>
</dbReference>
<evidence type="ECO:0000256" key="10">
    <source>
        <dbReference type="SAM" id="MobiDB-lite"/>
    </source>
</evidence>
<keyword evidence="7" id="KW-0408">Iron</keyword>
<organism evidence="11 12">
    <name type="scientific">Volvox africanus</name>
    <dbReference type="NCBI Taxonomy" id="51714"/>
    <lineage>
        <taxon>Eukaryota</taxon>
        <taxon>Viridiplantae</taxon>
        <taxon>Chlorophyta</taxon>
        <taxon>core chlorophytes</taxon>
        <taxon>Chlorophyceae</taxon>
        <taxon>CS clade</taxon>
        <taxon>Chlamydomonadales</taxon>
        <taxon>Volvocaceae</taxon>
        <taxon>Volvox</taxon>
    </lineage>
</organism>
<evidence type="ECO:0000256" key="7">
    <source>
        <dbReference type="ARBA" id="ARBA00023004"/>
    </source>
</evidence>
<dbReference type="InterPro" id="IPR012292">
    <property type="entry name" value="Globin/Proto"/>
</dbReference>
<evidence type="ECO:0000256" key="2">
    <source>
        <dbReference type="ARBA" id="ARBA00022559"/>
    </source>
</evidence>
<dbReference type="GO" id="GO:0046872">
    <property type="term" value="F:metal ion binding"/>
    <property type="evidence" value="ECO:0007669"/>
    <property type="project" value="UniProtKB-KW"/>
</dbReference>
<evidence type="ECO:0000256" key="8">
    <source>
        <dbReference type="ARBA" id="ARBA00023157"/>
    </source>
</evidence>
<evidence type="ECO:0000256" key="4">
    <source>
        <dbReference type="ARBA" id="ARBA00022723"/>
    </source>
</evidence>